<keyword evidence="7" id="KW-1185">Reference proteome</keyword>
<sequence>MMVSIKDVAKLSGVSVTTVSRVMNNRGYIGKETRIKVEDAMKQLDYQPNQIARSLLKNQSYVIGVIVPDLAHPLFSELIHWIESYASEKNYKLLLCNSLQDKEKELNYISMLRQNRVDGIIMCSHTLDVDAYRNVGMPVVSFDRILSPTIPYVAGDNYKGGEIATQHLIDKGCKKILHISGPLEYELLANRRNDAFQLGCIKNGVEWNFIEGAHVKATFEDNWNFIEKEIASRLGEYDGVFCSNDIMAYTLYHYSTKHNINIPEDLKIVGYDYHSFTRMLHVPKLTTIKQPIDAMGQMLCSSLINQIENKDVAASGNTILDVTLVDGETT</sequence>
<dbReference type="PROSITE" id="PS00356">
    <property type="entry name" value="HTH_LACI_1"/>
    <property type="match status" value="1"/>
</dbReference>
<dbReference type="Pfam" id="PF00532">
    <property type="entry name" value="Peripla_BP_1"/>
    <property type="match status" value="1"/>
</dbReference>
<comment type="caution">
    <text evidence="6">The sequence shown here is derived from an EMBL/GenBank/DDBJ whole genome shotgun (WGS) entry which is preliminary data.</text>
</comment>
<evidence type="ECO:0000256" key="4">
    <source>
        <dbReference type="ARBA" id="ARBA00023163"/>
    </source>
</evidence>
<name>A0ABW2ES35_9BACI</name>
<dbReference type="SUPFAM" id="SSF53822">
    <property type="entry name" value="Periplasmic binding protein-like I"/>
    <property type="match status" value="1"/>
</dbReference>
<dbReference type="InterPro" id="IPR001761">
    <property type="entry name" value="Peripla_BP/Lac1_sug-bd_dom"/>
</dbReference>
<dbReference type="PROSITE" id="PS50932">
    <property type="entry name" value="HTH_LACI_2"/>
    <property type="match status" value="1"/>
</dbReference>
<proteinExistence type="predicted"/>
<evidence type="ECO:0000256" key="3">
    <source>
        <dbReference type="ARBA" id="ARBA00023125"/>
    </source>
</evidence>
<dbReference type="PANTHER" id="PTHR30146:SF95">
    <property type="entry name" value="RIBOSE OPERON REPRESSOR"/>
    <property type="match status" value="1"/>
</dbReference>
<dbReference type="Proteomes" id="UP001596410">
    <property type="component" value="Unassembled WGS sequence"/>
</dbReference>
<dbReference type="PRINTS" id="PR00036">
    <property type="entry name" value="HTHLACI"/>
</dbReference>
<dbReference type="InterPro" id="IPR010982">
    <property type="entry name" value="Lambda_DNA-bd_dom_sf"/>
</dbReference>
<gene>
    <name evidence="6" type="ORF">ACFQIC_18335</name>
</gene>
<dbReference type="SUPFAM" id="SSF47413">
    <property type="entry name" value="lambda repressor-like DNA-binding domains"/>
    <property type="match status" value="1"/>
</dbReference>
<evidence type="ECO:0000259" key="5">
    <source>
        <dbReference type="PROSITE" id="PS50932"/>
    </source>
</evidence>
<evidence type="ECO:0000313" key="6">
    <source>
        <dbReference type="EMBL" id="MFC7063761.1"/>
    </source>
</evidence>
<dbReference type="Gene3D" id="3.40.50.2300">
    <property type="match status" value="2"/>
</dbReference>
<dbReference type="InterPro" id="IPR028082">
    <property type="entry name" value="Peripla_BP_I"/>
</dbReference>
<evidence type="ECO:0000256" key="2">
    <source>
        <dbReference type="ARBA" id="ARBA00023015"/>
    </source>
</evidence>
<keyword evidence="4" id="KW-0804">Transcription</keyword>
<keyword evidence="3 6" id="KW-0238">DNA-binding</keyword>
<protein>
    <submittedName>
        <fullName evidence="6">LacI family DNA-binding transcriptional regulator</fullName>
    </submittedName>
</protein>
<dbReference type="CDD" id="cd01392">
    <property type="entry name" value="HTH_LacI"/>
    <property type="match status" value="1"/>
</dbReference>
<feature type="domain" description="HTH lacI-type" evidence="5">
    <location>
        <begin position="3"/>
        <end position="57"/>
    </location>
</feature>
<dbReference type="Gene3D" id="1.10.260.40">
    <property type="entry name" value="lambda repressor-like DNA-binding domains"/>
    <property type="match status" value="1"/>
</dbReference>
<accession>A0ABW2ES35</accession>
<dbReference type="GO" id="GO:0003677">
    <property type="term" value="F:DNA binding"/>
    <property type="evidence" value="ECO:0007669"/>
    <property type="project" value="UniProtKB-KW"/>
</dbReference>
<dbReference type="Pfam" id="PF00356">
    <property type="entry name" value="LacI"/>
    <property type="match status" value="1"/>
</dbReference>
<keyword evidence="2" id="KW-0805">Transcription regulation</keyword>
<organism evidence="6 7">
    <name type="scientific">Halobacillus seohaensis</name>
    <dbReference type="NCBI Taxonomy" id="447421"/>
    <lineage>
        <taxon>Bacteria</taxon>
        <taxon>Bacillati</taxon>
        <taxon>Bacillota</taxon>
        <taxon>Bacilli</taxon>
        <taxon>Bacillales</taxon>
        <taxon>Bacillaceae</taxon>
        <taxon>Halobacillus</taxon>
    </lineage>
</organism>
<evidence type="ECO:0000256" key="1">
    <source>
        <dbReference type="ARBA" id="ARBA00022491"/>
    </source>
</evidence>
<dbReference type="PANTHER" id="PTHR30146">
    <property type="entry name" value="LACI-RELATED TRANSCRIPTIONAL REPRESSOR"/>
    <property type="match status" value="1"/>
</dbReference>
<reference evidence="7" key="1">
    <citation type="journal article" date="2019" name="Int. J. Syst. Evol. Microbiol.">
        <title>The Global Catalogue of Microorganisms (GCM) 10K type strain sequencing project: providing services to taxonomists for standard genome sequencing and annotation.</title>
        <authorList>
            <consortium name="The Broad Institute Genomics Platform"/>
            <consortium name="The Broad Institute Genome Sequencing Center for Infectious Disease"/>
            <person name="Wu L."/>
            <person name="Ma J."/>
        </authorList>
    </citation>
    <scope>NUCLEOTIDE SEQUENCE [LARGE SCALE GENOMIC DNA]</scope>
    <source>
        <strain evidence="7">CGMCC 4.1621</strain>
    </source>
</reference>
<keyword evidence="1" id="KW-0678">Repressor</keyword>
<dbReference type="CDD" id="cd06291">
    <property type="entry name" value="PBP1_Qymf-like"/>
    <property type="match status" value="1"/>
</dbReference>
<dbReference type="EMBL" id="JBHSZV010000053">
    <property type="protein sequence ID" value="MFC7063761.1"/>
    <property type="molecule type" value="Genomic_DNA"/>
</dbReference>
<dbReference type="InterPro" id="IPR000843">
    <property type="entry name" value="HTH_LacI"/>
</dbReference>
<evidence type="ECO:0000313" key="7">
    <source>
        <dbReference type="Proteomes" id="UP001596410"/>
    </source>
</evidence>
<dbReference type="SMART" id="SM00354">
    <property type="entry name" value="HTH_LACI"/>
    <property type="match status" value="1"/>
</dbReference>